<gene>
    <name evidence="1" type="ORF">C0Z18_02255</name>
</gene>
<accession>A0A2N7W116</accession>
<dbReference type="AlphaFoldDB" id="A0A2N7W116"/>
<dbReference type="SUPFAM" id="SSF110849">
    <property type="entry name" value="ParB/Sulfiredoxin"/>
    <property type="match status" value="1"/>
</dbReference>
<dbReference type="Proteomes" id="UP000235616">
    <property type="component" value="Unassembled WGS sequence"/>
</dbReference>
<dbReference type="InterPro" id="IPR036086">
    <property type="entry name" value="ParB/Sulfiredoxin_sf"/>
</dbReference>
<dbReference type="EMBL" id="PNYA01000002">
    <property type="protein sequence ID" value="PMS23063.1"/>
    <property type="molecule type" value="Genomic_DNA"/>
</dbReference>
<keyword evidence="2" id="KW-1185">Reference proteome</keyword>
<reference evidence="1 2" key="1">
    <citation type="submission" date="2018-01" db="EMBL/GenBank/DDBJ databases">
        <title>Whole genome analyses suggest that Burkholderia sensu lato contains two further novel genera in the rhizoxinica-symbiotica group Mycetohabitans gen. nov., and Trinickia gen. nov.: implications for the evolution of diazotrophy and nodulation in the Burkholderiaceae.</title>
        <authorList>
            <person name="Estrada-de los Santos P."/>
            <person name="Palmer M."/>
            <person name="Chavez-Ramirez B."/>
            <person name="Beukes C."/>
            <person name="Steenkamp E.T."/>
            <person name="Hirsch A.M."/>
            <person name="Manyaka P."/>
            <person name="Maluk M."/>
            <person name="Lafos M."/>
            <person name="Crook M."/>
            <person name="Gross E."/>
            <person name="Simon M.F."/>
            <person name="Bueno dos Reis Junior F."/>
            <person name="Poole P.S."/>
            <person name="Venter S.N."/>
            <person name="James E.K."/>
        </authorList>
    </citation>
    <scope>NUCLEOTIDE SEQUENCE [LARGE SCALE GENOMIC DNA]</scope>
    <source>
        <strain evidence="1 2">GIMN1.004</strain>
    </source>
</reference>
<dbReference type="CDD" id="cd16400">
    <property type="entry name" value="ParB_Srx_like_nuclease"/>
    <property type="match status" value="1"/>
</dbReference>
<organism evidence="1 2">
    <name type="scientific">Trinickia dabaoshanensis</name>
    <dbReference type="NCBI Taxonomy" id="564714"/>
    <lineage>
        <taxon>Bacteria</taxon>
        <taxon>Pseudomonadati</taxon>
        <taxon>Pseudomonadota</taxon>
        <taxon>Betaproteobacteria</taxon>
        <taxon>Burkholderiales</taxon>
        <taxon>Burkholderiaceae</taxon>
        <taxon>Trinickia</taxon>
    </lineage>
</organism>
<comment type="caution">
    <text evidence="1">The sequence shown here is derived from an EMBL/GenBank/DDBJ whole genome shotgun (WGS) entry which is preliminary data.</text>
</comment>
<dbReference type="OrthoDB" id="8565623at2"/>
<dbReference type="RefSeq" id="WP_102643753.1">
    <property type="nucleotide sequence ID" value="NZ_PNYA01000002.1"/>
</dbReference>
<protein>
    <submittedName>
        <fullName evidence="1">Transcriptional regulator</fullName>
    </submittedName>
</protein>
<evidence type="ECO:0000313" key="2">
    <source>
        <dbReference type="Proteomes" id="UP000235616"/>
    </source>
</evidence>
<dbReference type="Gene3D" id="3.90.1530.10">
    <property type="entry name" value="Conserved hypothetical protein from pyrococcus furiosus pfu- 392566-001, ParB domain"/>
    <property type="match status" value="1"/>
</dbReference>
<sequence>MAYDIEIRPLSFLRASEEIDERAAVALAGSIAGEGVWRAPIPVEKRTGIVMDGNHRRHAAGLLDLTHVPCILLDYDDPKVSVSDWRTGAPYDVARIFREVMRAQRLLPYKSTRHVFAPELPCSSIALSMLKRPAPERIRSERPARLFTEPE</sequence>
<evidence type="ECO:0000313" key="1">
    <source>
        <dbReference type="EMBL" id="PMS23063.1"/>
    </source>
</evidence>
<name>A0A2N7W116_9BURK</name>
<proteinExistence type="predicted"/>